<protein>
    <submittedName>
        <fullName evidence="2">Cyclopropane-fatty-acyl-phospholipid synthase</fullName>
    </submittedName>
</protein>
<dbReference type="InterPro" id="IPR026669">
    <property type="entry name" value="Arsenite_MeTrfase-like"/>
</dbReference>
<evidence type="ECO:0000256" key="1">
    <source>
        <dbReference type="SAM" id="Phobius"/>
    </source>
</evidence>
<proteinExistence type="predicted"/>
<organism evidence="2 3">
    <name type="scientific">Phtheirospermum japonicum</name>
    <dbReference type="NCBI Taxonomy" id="374723"/>
    <lineage>
        <taxon>Eukaryota</taxon>
        <taxon>Viridiplantae</taxon>
        <taxon>Streptophyta</taxon>
        <taxon>Embryophyta</taxon>
        <taxon>Tracheophyta</taxon>
        <taxon>Spermatophyta</taxon>
        <taxon>Magnoliopsida</taxon>
        <taxon>eudicotyledons</taxon>
        <taxon>Gunneridae</taxon>
        <taxon>Pentapetalae</taxon>
        <taxon>asterids</taxon>
        <taxon>lamiids</taxon>
        <taxon>Lamiales</taxon>
        <taxon>Orobanchaceae</taxon>
        <taxon>Orobanchaceae incertae sedis</taxon>
        <taxon>Phtheirospermum</taxon>
    </lineage>
</organism>
<dbReference type="SUPFAM" id="SSF53335">
    <property type="entry name" value="S-adenosyl-L-methionine-dependent methyltransferases"/>
    <property type="match status" value="1"/>
</dbReference>
<dbReference type="InterPro" id="IPR029063">
    <property type="entry name" value="SAM-dependent_MTases_sf"/>
</dbReference>
<keyword evidence="1" id="KW-1133">Transmembrane helix</keyword>
<dbReference type="AlphaFoldDB" id="A0A830D5L0"/>
<comment type="caution">
    <text evidence="2">The sequence shown here is derived from an EMBL/GenBank/DDBJ whole genome shotgun (WGS) entry which is preliminary data.</text>
</comment>
<dbReference type="OrthoDB" id="5977668at2759"/>
<evidence type="ECO:0000313" key="2">
    <source>
        <dbReference type="EMBL" id="GFQ05139.1"/>
    </source>
</evidence>
<keyword evidence="1" id="KW-0472">Membrane</keyword>
<name>A0A830D5L0_9LAMI</name>
<dbReference type="GO" id="GO:0008168">
    <property type="term" value="F:methyltransferase activity"/>
    <property type="evidence" value="ECO:0007669"/>
    <property type="project" value="TreeGrafter"/>
</dbReference>
<dbReference type="PANTHER" id="PTHR43675:SF30">
    <property type="entry name" value="CYCLOPROPANE-FATTY-ACYL-PHOSPHOLIPID SYNTHASE"/>
    <property type="match status" value="1"/>
</dbReference>
<dbReference type="EMBL" id="BMAC01001021">
    <property type="protein sequence ID" value="GFQ05139.1"/>
    <property type="molecule type" value="Genomic_DNA"/>
</dbReference>
<sequence length="191" mass="22494">MLEGVGHEYMEDFFQCCDSMLEDDGLLVLQFISIPDGRYDEYKRSSDFIKEYIFSGGCLPSLSRVTSGMAAASSLCAEHLEDIGIHYYQTLRYWRENFLGKQREIQDLGFDEKFIRTWEYYFDYCVAGFKTCTLGNYQVCVYICHFFLLFFPFNILYLCSRVLLTLTNKKRFSEFNLEAKNHFSSEFANSR</sequence>
<gene>
    <name evidence="2" type="ORF">PHJA_002658000</name>
</gene>
<evidence type="ECO:0000313" key="3">
    <source>
        <dbReference type="Proteomes" id="UP000653305"/>
    </source>
</evidence>
<dbReference type="PANTHER" id="PTHR43675">
    <property type="entry name" value="ARSENITE METHYLTRANSFERASE"/>
    <property type="match status" value="1"/>
</dbReference>
<keyword evidence="1" id="KW-0812">Transmembrane</keyword>
<accession>A0A830D5L0</accession>
<reference evidence="2" key="1">
    <citation type="submission" date="2020-07" db="EMBL/GenBank/DDBJ databases">
        <title>Ethylene signaling mediates host invasion by parasitic plants.</title>
        <authorList>
            <person name="Yoshida S."/>
        </authorList>
    </citation>
    <scope>NUCLEOTIDE SEQUENCE</scope>
    <source>
        <strain evidence="2">Okayama</strain>
    </source>
</reference>
<feature type="transmembrane region" description="Helical" evidence="1">
    <location>
        <begin position="146"/>
        <end position="164"/>
    </location>
</feature>
<dbReference type="Proteomes" id="UP000653305">
    <property type="component" value="Unassembled WGS sequence"/>
</dbReference>
<dbReference type="Gene3D" id="3.40.50.150">
    <property type="entry name" value="Vaccinia Virus protein VP39"/>
    <property type="match status" value="1"/>
</dbReference>
<dbReference type="Pfam" id="PF02353">
    <property type="entry name" value="CMAS"/>
    <property type="match status" value="1"/>
</dbReference>
<keyword evidence="3" id="KW-1185">Reference proteome</keyword>